<gene>
    <name evidence="2" type="ORF">LQ318_16060</name>
</gene>
<organism evidence="2 3">
    <name type="scientific">Fodinibius salicampi</name>
    <dbReference type="NCBI Taxonomy" id="1920655"/>
    <lineage>
        <taxon>Bacteria</taxon>
        <taxon>Pseudomonadati</taxon>
        <taxon>Balneolota</taxon>
        <taxon>Balneolia</taxon>
        <taxon>Balneolales</taxon>
        <taxon>Balneolaceae</taxon>
        <taxon>Fodinibius</taxon>
    </lineage>
</organism>
<feature type="signal peptide" evidence="1">
    <location>
        <begin position="1"/>
        <end position="25"/>
    </location>
</feature>
<accession>A0ABT3Q2Z4</accession>
<keyword evidence="3" id="KW-1185">Reference proteome</keyword>
<feature type="chain" id="PRO_5047333440" description="Outer membrane protein beta-barrel domain-containing protein" evidence="1">
    <location>
        <begin position="26"/>
        <end position="195"/>
    </location>
</feature>
<dbReference type="Proteomes" id="UP001207337">
    <property type="component" value="Unassembled WGS sequence"/>
</dbReference>
<keyword evidence="1" id="KW-0732">Signal</keyword>
<comment type="caution">
    <text evidence="2">The sequence shown here is derived from an EMBL/GenBank/DDBJ whole genome shotgun (WGS) entry which is preliminary data.</text>
</comment>
<proteinExistence type="predicted"/>
<evidence type="ECO:0000313" key="3">
    <source>
        <dbReference type="Proteomes" id="UP001207337"/>
    </source>
</evidence>
<protein>
    <recommendedName>
        <fullName evidence="4">Outer membrane protein beta-barrel domain-containing protein</fullName>
    </recommendedName>
</protein>
<evidence type="ECO:0000256" key="1">
    <source>
        <dbReference type="SAM" id="SignalP"/>
    </source>
</evidence>
<dbReference type="EMBL" id="JAJNDC010000005">
    <property type="protein sequence ID" value="MCW9714421.1"/>
    <property type="molecule type" value="Genomic_DNA"/>
</dbReference>
<name>A0ABT3Q2Z4_9BACT</name>
<evidence type="ECO:0000313" key="2">
    <source>
        <dbReference type="EMBL" id="MCW9714421.1"/>
    </source>
</evidence>
<sequence>MKKQLLIIPFLLIIFSSVNINNAEAQDGFFSNAQTLQKGTFAIGLQPVMLTAQDDFMFIGRASYGIAHGLTGHIMAGIQDEETYVDAHFEKNIASEPESNLSVALLGGVYSYGDVGLKTGLNISKNFHPVSIYTGLNYQPLFASSRTINALLVPVGLDFHVKEGTLDLMVEGDIPVNDDAEYLEAVTFGARIYLN</sequence>
<reference evidence="2 3" key="1">
    <citation type="submission" date="2021-11" db="EMBL/GenBank/DDBJ databases">
        <title>Aliifidinibius sp. nov., a new bacterium isolated from saline soil.</title>
        <authorList>
            <person name="Galisteo C."/>
            <person name="De La Haba R."/>
            <person name="Sanchez-Porro C."/>
            <person name="Ventosa A."/>
        </authorList>
    </citation>
    <scope>NUCLEOTIDE SEQUENCE [LARGE SCALE GENOMIC DNA]</scope>
    <source>
        <strain evidence="2 3">KACC 190600</strain>
    </source>
</reference>
<dbReference type="RefSeq" id="WP_265791689.1">
    <property type="nucleotide sequence ID" value="NZ_BAABRS010000005.1"/>
</dbReference>
<evidence type="ECO:0008006" key="4">
    <source>
        <dbReference type="Google" id="ProtNLM"/>
    </source>
</evidence>